<accession>A0ACB7S160</accession>
<protein>
    <submittedName>
        <fullName evidence="1">Uncharacterized protein</fullName>
    </submittedName>
</protein>
<keyword evidence="2" id="KW-1185">Reference proteome</keyword>
<name>A0ACB7S160_HYAAI</name>
<sequence>MAEQAFVEGDQAPRVKDPEELDLQERVPSRLVEEHGDDALRQPAHAELESATLPSQPFNEAALDEGLMVRELLKKGRLKNPTLTEKGAPLQLLEDRHLSLLLEATQNTTLRYQLRGMVKPLSAEPKSQDASAKPVEVVPISQEVPQSEESDRSLAGRADGFRARLPTSGSISDGTVRSSHSPVTAKVSALAFSQAQLETERVNYRLTEVNAKEECQMPRGDEVCRKLSNVTQIGTGVSGGAASTEATMTPQPREHDPLSSPPLLEQAATADLLSEGASDDRIREMPVLEVLDKCELADMSTYIRRARRRRFYGTDVGSCSSDSDRSLVKLDFSTLPTEASEMVTDRRCGREACNEPTRADESTTSTSSWYSFPSAASRRSSGLRAAASESAGSWAPRRQGLSASPEVPEESMKASSLIRFFESRN</sequence>
<reference evidence="1" key="1">
    <citation type="submission" date="2020-05" db="EMBL/GenBank/DDBJ databases">
        <title>Large-scale comparative analyses of tick genomes elucidate their genetic diversity and vector capacities.</title>
        <authorList>
            <person name="Jia N."/>
            <person name="Wang J."/>
            <person name="Shi W."/>
            <person name="Du L."/>
            <person name="Sun Y."/>
            <person name="Zhan W."/>
            <person name="Jiang J."/>
            <person name="Wang Q."/>
            <person name="Zhang B."/>
            <person name="Ji P."/>
            <person name="Sakyi L.B."/>
            <person name="Cui X."/>
            <person name="Yuan T."/>
            <person name="Jiang B."/>
            <person name="Yang W."/>
            <person name="Lam T.T.-Y."/>
            <person name="Chang Q."/>
            <person name="Ding S."/>
            <person name="Wang X."/>
            <person name="Zhu J."/>
            <person name="Ruan X."/>
            <person name="Zhao L."/>
            <person name="Wei J."/>
            <person name="Que T."/>
            <person name="Du C."/>
            <person name="Cheng J."/>
            <person name="Dai P."/>
            <person name="Han X."/>
            <person name="Huang E."/>
            <person name="Gao Y."/>
            <person name="Liu J."/>
            <person name="Shao H."/>
            <person name="Ye R."/>
            <person name="Li L."/>
            <person name="Wei W."/>
            <person name="Wang X."/>
            <person name="Wang C."/>
            <person name="Yang T."/>
            <person name="Huo Q."/>
            <person name="Li W."/>
            <person name="Guo W."/>
            <person name="Chen H."/>
            <person name="Zhou L."/>
            <person name="Ni X."/>
            <person name="Tian J."/>
            <person name="Zhou Y."/>
            <person name="Sheng Y."/>
            <person name="Liu T."/>
            <person name="Pan Y."/>
            <person name="Xia L."/>
            <person name="Li J."/>
            <person name="Zhao F."/>
            <person name="Cao W."/>
        </authorList>
    </citation>
    <scope>NUCLEOTIDE SEQUENCE</scope>
    <source>
        <strain evidence="1">Hyas-2018</strain>
    </source>
</reference>
<evidence type="ECO:0000313" key="2">
    <source>
        <dbReference type="Proteomes" id="UP000821845"/>
    </source>
</evidence>
<gene>
    <name evidence="1" type="ORF">HPB50_003474</name>
</gene>
<organism evidence="1 2">
    <name type="scientific">Hyalomma asiaticum</name>
    <name type="common">Tick</name>
    <dbReference type="NCBI Taxonomy" id="266040"/>
    <lineage>
        <taxon>Eukaryota</taxon>
        <taxon>Metazoa</taxon>
        <taxon>Ecdysozoa</taxon>
        <taxon>Arthropoda</taxon>
        <taxon>Chelicerata</taxon>
        <taxon>Arachnida</taxon>
        <taxon>Acari</taxon>
        <taxon>Parasitiformes</taxon>
        <taxon>Ixodida</taxon>
        <taxon>Ixodoidea</taxon>
        <taxon>Ixodidae</taxon>
        <taxon>Hyalomminae</taxon>
        <taxon>Hyalomma</taxon>
    </lineage>
</organism>
<dbReference type="EMBL" id="CM023486">
    <property type="protein sequence ID" value="KAH6927439.1"/>
    <property type="molecule type" value="Genomic_DNA"/>
</dbReference>
<dbReference type="Proteomes" id="UP000821845">
    <property type="component" value="Chromosome 6"/>
</dbReference>
<evidence type="ECO:0000313" key="1">
    <source>
        <dbReference type="EMBL" id="KAH6927439.1"/>
    </source>
</evidence>
<comment type="caution">
    <text evidence="1">The sequence shown here is derived from an EMBL/GenBank/DDBJ whole genome shotgun (WGS) entry which is preliminary data.</text>
</comment>
<proteinExistence type="predicted"/>